<evidence type="ECO:0000313" key="3">
    <source>
        <dbReference type="Proteomes" id="UP000182692"/>
    </source>
</evidence>
<dbReference type="GeneID" id="35869686"/>
<sequence>MKDKKFVLPYGDALRDLLNDQGVTKSDLKLILRRRGVFVGNDEKSSYITMLSRTGLMPSELIEIQEKIRIKEENPKFQTQTIKWSGGDKNLLQSVPKAYDINKLISKPFSNYKVLGAPSFKAVDGDKDHVELSFNVERYDYTKSWDKNRSQFSGKVRFKKGVDNIDICINLSHTSPQTKEVANLIAKDIVNTFKSNGLVDNKESIKKIRFNDFTNDSRIQFLKDLSQRQFENELLFKDTKDIGFRPDKSKDLPEDISWMQEKVSNLILQGKNLHSTFFIHNKSYHQYIQMHRVDADYSFDYKDYSGTCRMSFDFPDLITKENQGAELIIKVVNLRFKSKNVSISTSKLKEMLLTHLEPAKLELFERLSK</sequence>
<dbReference type="OrthoDB" id="2680312at2"/>
<gene>
    <name evidence="2" type="ORF">SAMN03084138_04672</name>
</gene>
<protein>
    <recommendedName>
        <fullName evidence="1">GAPS4b N-terminal domain-containing protein</fullName>
    </recommendedName>
</protein>
<organism evidence="2 3">
    <name type="scientific">Enterovibrio norvegicus DSM 15893</name>
    <dbReference type="NCBI Taxonomy" id="1121869"/>
    <lineage>
        <taxon>Bacteria</taxon>
        <taxon>Pseudomonadati</taxon>
        <taxon>Pseudomonadota</taxon>
        <taxon>Gammaproteobacteria</taxon>
        <taxon>Vibrionales</taxon>
        <taxon>Vibrionaceae</taxon>
        <taxon>Enterovibrio</taxon>
    </lineage>
</organism>
<dbReference type="EMBL" id="FOWR01000063">
    <property type="protein sequence ID" value="SFQ30864.1"/>
    <property type="molecule type" value="Genomic_DNA"/>
</dbReference>
<evidence type="ECO:0000259" key="1">
    <source>
        <dbReference type="Pfam" id="PF26110"/>
    </source>
</evidence>
<dbReference type="InterPro" id="IPR058955">
    <property type="entry name" value="GAPS4b_N"/>
</dbReference>
<dbReference type="AlphaFoldDB" id="A0A1I5XG21"/>
<feature type="domain" description="GAPS4b N-terminal" evidence="1">
    <location>
        <begin position="12"/>
        <end position="74"/>
    </location>
</feature>
<name>A0A1I5XG21_9GAMM</name>
<dbReference type="RefSeq" id="WP_074928818.1">
    <property type="nucleotide sequence ID" value="NZ_FOWR01000063.1"/>
</dbReference>
<dbReference type="Proteomes" id="UP000182692">
    <property type="component" value="Unassembled WGS sequence"/>
</dbReference>
<reference evidence="2 3" key="1">
    <citation type="submission" date="2016-10" db="EMBL/GenBank/DDBJ databases">
        <authorList>
            <person name="de Groot N.N."/>
        </authorList>
    </citation>
    <scope>NUCLEOTIDE SEQUENCE [LARGE SCALE GENOMIC DNA]</scope>
    <source>
        <strain evidence="2 3">DSM 15893</strain>
    </source>
</reference>
<proteinExistence type="predicted"/>
<accession>A0A1I5XG21</accession>
<evidence type="ECO:0000313" key="2">
    <source>
        <dbReference type="EMBL" id="SFQ30864.1"/>
    </source>
</evidence>
<dbReference type="Pfam" id="PF26110">
    <property type="entry name" value="GAPS4b_N"/>
    <property type="match status" value="1"/>
</dbReference>